<sequence length="100" mass="11671">MALRLSSELKDSAQQLHIRKNPLQGGPRRQHSFSTGSTISSEEVTARIRHIWILRPFSVGYAWRNRHRETFKPTKSGHKYHDITVRLKTTSGFLPDDWEM</sequence>
<name>A0A0C9Z0E2_9AGAM</name>
<evidence type="ECO:0000313" key="3">
    <source>
        <dbReference type="EMBL" id="KIK20818.1"/>
    </source>
</evidence>
<dbReference type="Proteomes" id="UP000054018">
    <property type="component" value="Unassembled WGS sequence"/>
</dbReference>
<evidence type="ECO:0000313" key="2">
    <source>
        <dbReference type="EMBL" id="KIK13478.1"/>
    </source>
</evidence>
<dbReference type="AlphaFoldDB" id="A0A0C9Z0E2"/>
<dbReference type="EMBL" id="KN833759">
    <property type="protein sequence ID" value="KIK20818.1"/>
    <property type="molecule type" value="Genomic_DNA"/>
</dbReference>
<feature type="region of interest" description="Disordered" evidence="1">
    <location>
        <begin position="1"/>
        <end position="39"/>
    </location>
</feature>
<reference evidence="2 4" key="1">
    <citation type="submission" date="2014-04" db="EMBL/GenBank/DDBJ databases">
        <authorList>
            <consortium name="DOE Joint Genome Institute"/>
            <person name="Kuo A."/>
            <person name="Kohler A."/>
            <person name="Costa M.D."/>
            <person name="Nagy L.G."/>
            <person name="Floudas D."/>
            <person name="Copeland A."/>
            <person name="Barry K.W."/>
            <person name="Cichocki N."/>
            <person name="Veneault-Fourrey C."/>
            <person name="LaButti K."/>
            <person name="Lindquist E.A."/>
            <person name="Lipzen A."/>
            <person name="Lundell T."/>
            <person name="Morin E."/>
            <person name="Murat C."/>
            <person name="Sun H."/>
            <person name="Tunlid A."/>
            <person name="Henrissat B."/>
            <person name="Grigoriev I.V."/>
            <person name="Hibbett D.S."/>
            <person name="Martin F."/>
            <person name="Nordberg H.P."/>
            <person name="Cantor M.N."/>
            <person name="Hua S.X."/>
        </authorList>
    </citation>
    <scope>NUCLEOTIDE SEQUENCE [LARGE SCALE GENOMIC DNA]</scope>
    <source>
        <strain evidence="2 4">441</strain>
    </source>
</reference>
<organism evidence="2 4">
    <name type="scientific">Pisolithus microcarpus 441</name>
    <dbReference type="NCBI Taxonomy" id="765257"/>
    <lineage>
        <taxon>Eukaryota</taxon>
        <taxon>Fungi</taxon>
        <taxon>Dikarya</taxon>
        <taxon>Basidiomycota</taxon>
        <taxon>Agaricomycotina</taxon>
        <taxon>Agaricomycetes</taxon>
        <taxon>Agaricomycetidae</taxon>
        <taxon>Boletales</taxon>
        <taxon>Sclerodermatineae</taxon>
        <taxon>Pisolithaceae</taxon>
        <taxon>Pisolithus</taxon>
    </lineage>
</organism>
<proteinExistence type="predicted"/>
<reference evidence="2" key="3">
    <citation type="submission" date="2015-02" db="EMBL/GenBank/DDBJ databases">
        <title>Evolutionary Origins and Diversification of the Mycorrhizal Mutualists.</title>
        <authorList>
            <consortium name="DOE Joint Genome Institute"/>
            <consortium name="Mycorrhizal Genomics Consortium"/>
            <person name="Kohler A."/>
            <person name="Kuo A."/>
            <person name="Nagy L.G."/>
            <person name="Floudas D."/>
            <person name="Copeland A."/>
            <person name="Barry K.W."/>
            <person name="Cichocki N."/>
            <person name="Veneault-Fourrey C."/>
            <person name="LaButti K."/>
            <person name="Lindquist E.A."/>
            <person name="Lipzen A."/>
            <person name="Lundell T."/>
            <person name="Morin E."/>
            <person name="Murat C."/>
            <person name="Riley R."/>
            <person name="Ohm R."/>
            <person name="Sun H."/>
            <person name="Tunlid A."/>
            <person name="Henrissat B."/>
            <person name="Grigoriev I.V."/>
            <person name="Hibbett D.S."/>
            <person name="Martin F."/>
        </authorList>
    </citation>
    <scope>NUCLEOTIDE SEQUENCE</scope>
    <source>
        <strain evidence="2">441</strain>
    </source>
</reference>
<reference evidence="4" key="2">
    <citation type="submission" date="2015-01" db="EMBL/GenBank/DDBJ databases">
        <title>Evolutionary Origins and Diversification of the Mycorrhizal Mutualists.</title>
        <authorList>
            <consortium name="DOE Joint Genome Institute"/>
            <consortium name="Mycorrhizal Genomics Consortium"/>
            <person name="Kohler A."/>
            <person name="Kuo A."/>
            <person name="Nagy L.G."/>
            <person name="Floudas D."/>
            <person name="Copeland A."/>
            <person name="Barry K.W."/>
            <person name="Cichocki N."/>
            <person name="Veneault-Fourrey C."/>
            <person name="LaButti K."/>
            <person name="Lindquist E.A."/>
            <person name="Lipzen A."/>
            <person name="Lundell T."/>
            <person name="Morin E."/>
            <person name="Murat C."/>
            <person name="Riley R."/>
            <person name="Ohm R."/>
            <person name="Sun H."/>
            <person name="Tunlid A."/>
            <person name="Henrissat B."/>
            <person name="Grigoriev I.V."/>
            <person name="Hibbett D.S."/>
            <person name="Martin F."/>
        </authorList>
    </citation>
    <scope>NUCLEOTIDE SEQUENCE [LARGE SCALE GENOMIC DNA]</scope>
    <source>
        <strain evidence="3 4">441</strain>
    </source>
</reference>
<protein>
    <submittedName>
        <fullName evidence="2">Uncharacterized protein</fullName>
    </submittedName>
</protein>
<accession>A0A0C9Z0E2</accession>
<gene>
    <name evidence="3" type="ORF">PISMIDRAFT_682019</name>
    <name evidence="2" type="ORF">PISMIDRAFT_688649</name>
</gene>
<evidence type="ECO:0000256" key="1">
    <source>
        <dbReference type="SAM" id="MobiDB-lite"/>
    </source>
</evidence>
<dbReference type="EMBL" id="KN833993">
    <property type="protein sequence ID" value="KIK13478.1"/>
    <property type="molecule type" value="Genomic_DNA"/>
</dbReference>
<evidence type="ECO:0000313" key="4">
    <source>
        <dbReference type="Proteomes" id="UP000054018"/>
    </source>
</evidence>
<keyword evidence="4" id="KW-1185">Reference proteome</keyword>
<dbReference type="HOGENOM" id="CLU_2307142_0_0_1"/>